<dbReference type="EMBL" id="AIMD01000004">
    <property type="protein sequence ID" value="EJF97726.1"/>
    <property type="molecule type" value="Genomic_DNA"/>
</dbReference>
<protein>
    <submittedName>
        <fullName evidence="1">Uncharacterized protein</fullName>
    </submittedName>
</protein>
<dbReference type="RefSeq" id="WP_004857726.1">
    <property type="nucleotide sequence ID" value="NZ_CADEAG010000001.1"/>
</dbReference>
<dbReference type="AlphaFoldDB" id="A0A9P2W3E5"/>
<reference evidence="1 2" key="1">
    <citation type="submission" date="2012-03" db="EMBL/GenBank/DDBJ databases">
        <title>The Genome Sequence of Bartonella taylorii 8TBB.</title>
        <authorList>
            <consortium name="The Broad Institute Genome Sequencing Platform"/>
            <consortium name="The Broad Institute Genome Sequencing Center for Infectious Disease"/>
            <person name="Feldgarden M."/>
            <person name="Kirby J."/>
            <person name="Kosoy M."/>
            <person name="Birtles R."/>
            <person name="Probert W.S."/>
            <person name="Chiaraviglio L."/>
            <person name="Young S.K."/>
            <person name="Zeng Q."/>
            <person name="Gargeya S."/>
            <person name="Fitzgerald M."/>
            <person name="Haas B."/>
            <person name="Abouelleil A."/>
            <person name="Alvarado L."/>
            <person name="Arachchi H.M."/>
            <person name="Berlin A."/>
            <person name="Chapman S.B."/>
            <person name="Gearin G."/>
            <person name="Goldberg J."/>
            <person name="Griggs A."/>
            <person name="Gujja S."/>
            <person name="Hansen M."/>
            <person name="Heiman D."/>
            <person name="Howarth C."/>
            <person name="Larimer J."/>
            <person name="Lui A."/>
            <person name="MacDonald P.J.P."/>
            <person name="McCowen C."/>
            <person name="Montmayeur A."/>
            <person name="Murphy C."/>
            <person name="Neiman D."/>
            <person name="Pearson M."/>
            <person name="Priest M."/>
            <person name="Roberts A."/>
            <person name="Saif S."/>
            <person name="Shea T."/>
            <person name="Sisk P."/>
            <person name="Stolte C."/>
            <person name="Sykes S."/>
            <person name="Wortman J."/>
            <person name="Nusbaum C."/>
            <person name="Birren B."/>
        </authorList>
    </citation>
    <scope>NUCLEOTIDE SEQUENCE [LARGE SCALE GENOMIC DNA]</scope>
    <source>
        <strain evidence="1 2">8TBB</strain>
    </source>
</reference>
<accession>A0A9P2W3E5</accession>
<organism evidence="1 2">
    <name type="scientific">Bartonella taylorii 8TBB</name>
    <dbReference type="NCBI Taxonomy" id="1094560"/>
    <lineage>
        <taxon>Bacteria</taxon>
        <taxon>Pseudomonadati</taxon>
        <taxon>Pseudomonadota</taxon>
        <taxon>Alphaproteobacteria</taxon>
        <taxon>Hyphomicrobiales</taxon>
        <taxon>Bartonellaceae</taxon>
        <taxon>Bartonella</taxon>
    </lineage>
</organism>
<evidence type="ECO:0000313" key="2">
    <source>
        <dbReference type="Proteomes" id="UP000002648"/>
    </source>
</evidence>
<gene>
    <name evidence="1" type="ORF">ME9_00105</name>
</gene>
<proteinExistence type="predicted"/>
<keyword evidence="2" id="KW-1185">Reference proteome</keyword>
<name>A0A9P2W3E5_BARTA</name>
<sequence length="54" mass="5996">MIGKLKDISEYIFDAYIMLVKVLLPSAEFDSNIAVDELALVFATLRTVATSFIV</sequence>
<evidence type="ECO:0000313" key="1">
    <source>
        <dbReference type="EMBL" id="EJF97726.1"/>
    </source>
</evidence>
<dbReference type="Proteomes" id="UP000002648">
    <property type="component" value="Unassembled WGS sequence"/>
</dbReference>
<comment type="caution">
    <text evidence="1">The sequence shown here is derived from an EMBL/GenBank/DDBJ whole genome shotgun (WGS) entry which is preliminary data.</text>
</comment>